<dbReference type="InterPro" id="IPR016024">
    <property type="entry name" value="ARM-type_fold"/>
</dbReference>
<dbReference type="VEuPathDB" id="FungiDB:H310_12515"/>
<dbReference type="RefSeq" id="XP_008877806.1">
    <property type="nucleotide sequence ID" value="XM_008879584.1"/>
</dbReference>
<proteinExistence type="predicted"/>
<dbReference type="Gene3D" id="1.25.10.10">
    <property type="entry name" value="Leucine-rich Repeat Variant"/>
    <property type="match status" value="1"/>
</dbReference>
<dbReference type="InterPro" id="IPR011989">
    <property type="entry name" value="ARM-like"/>
</dbReference>
<gene>
    <name evidence="1" type="ORF">H310_12515</name>
</gene>
<dbReference type="Pfam" id="PF17741">
    <property type="entry name" value="DUF5578"/>
    <property type="match status" value="1"/>
</dbReference>
<dbReference type="PANTHER" id="PTHR34258">
    <property type="entry name" value="ARMADILLO-LIKE HELICAL DOMAIN CONTAINING PROTEIN 1"/>
    <property type="match status" value="1"/>
</dbReference>
<dbReference type="OrthoDB" id="278163at2759"/>
<reference evidence="1" key="1">
    <citation type="submission" date="2013-12" db="EMBL/GenBank/DDBJ databases">
        <title>The Genome Sequence of Aphanomyces invadans NJM9701.</title>
        <authorList>
            <consortium name="The Broad Institute Genomics Platform"/>
            <person name="Russ C."/>
            <person name="Tyler B."/>
            <person name="van West P."/>
            <person name="Dieguez-Uribeondo J."/>
            <person name="Young S.K."/>
            <person name="Zeng Q."/>
            <person name="Gargeya S."/>
            <person name="Fitzgerald M."/>
            <person name="Abouelleil A."/>
            <person name="Alvarado L."/>
            <person name="Chapman S.B."/>
            <person name="Gainer-Dewar J."/>
            <person name="Goldberg J."/>
            <person name="Griggs A."/>
            <person name="Gujja S."/>
            <person name="Hansen M."/>
            <person name="Howarth C."/>
            <person name="Imamovic A."/>
            <person name="Ireland A."/>
            <person name="Larimer J."/>
            <person name="McCowan C."/>
            <person name="Murphy C."/>
            <person name="Pearson M."/>
            <person name="Poon T.W."/>
            <person name="Priest M."/>
            <person name="Roberts A."/>
            <person name="Saif S."/>
            <person name="Shea T."/>
            <person name="Sykes S."/>
            <person name="Wortman J."/>
            <person name="Nusbaum C."/>
            <person name="Birren B."/>
        </authorList>
    </citation>
    <scope>NUCLEOTIDE SEQUENCE [LARGE SCALE GENOMIC DNA]</scope>
    <source>
        <strain evidence="1">NJM9701</strain>
    </source>
</reference>
<name>A0A024THL4_9STRA</name>
<dbReference type="eggNOG" id="ENOG502S5HF">
    <property type="taxonomic scope" value="Eukaryota"/>
</dbReference>
<accession>A0A024THL4</accession>
<dbReference type="SUPFAM" id="SSF48371">
    <property type="entry name" value="ARM repeat"/>
    <property type="match status" value="1"/>
</dbReference>
<organism evidence="1">
    <name type="scientific">Aphanomyces invadans</name>
    <dbReference type="NCBI Taxonomy" id="157072"/>
    <lineage>
        <taxon>Eukaryota</taxon>
        <taxon>Sar</taxon>
        <taxon>Stramenopiles</taxon>
        <taxon>Oomycota</taxon>
        <taxon>Saprolegniomycetes</taxon>
        <taxon>Saprolegniales</taxon>
        <taxon>Verrucalvaceae</taxon>
        <taxon>Aphanomyces</taxon>
    </lineage>
</organism>
<dbReference type="EMBL" id="KI913991">
    <property type="protein sequence ID" value="ETV93464.1"/>
    <property type="molecule type" value="Genomic_DNA"/>
</dbReference>
<dbReference type="InterPro" id="IPR041090">
    <property type="entry name" value="DUF5578"/>
</dbReference>
<dbReference type="PANTHER" id="PTHR34258:SF1">
    <property type="entry name" value="ARMADILLO-LIKE HELICAL DOMAIN CONTAINING PROTEIN 1"/>
    <property type="match status" value="1"/>
</dbReference>
<evidence type="ECO:0000313" key="1">
    <source>
        <dbReference type="EMBL" id="ETV93464.1"/>
    </source>
</evidence>
<dbReference type="AlphaFoldDB" id="A0A024THL4"/>
<dbReference type="GeneID" id="20089565"/>
<sequence length="335" mass="37412">MVAATKHQRKVLLDEFAWKYRDAHLFETAVDLNDDLGSSAGLYLSRIQSWLRRNCADGAGLAQHIHAMAVFLRGPILQEFIDVRMQSPSSIFGKPLMQMEGVPLLLYVLSFPPQAVSDADCAAVIHLLQTSGRCGRAFKEYISHCGGERSVVQCCLARSPQVSCESVLWLTSLAMLLEQCCGNPNSTQATFAALHLLFDSDHVNMIRMASQIVRELVATTSPHYDARVAERIWDLVPTAMTLLTHESCKVQFEALELVYVLVQNSPKHFQREYSRGAAQVIVKIPTRSHVGGILGVQNILIQQVLSNSTSESRQIIPANDLFDSHKMHLHNIYTW</sequence>
<protein>
    <submittedName>
        <fullName evidence="1">Uncharacterized protein</fullName>
    </submittedName>
</protein>